<dbReference type="CDD" id="cd06259">
    <property type="entry name" value="YdcF-like"/>
    <property type="match status" value="1"/>
</dbReference>
<dbReference type="RefSeq" id="WP_259868166.1">
    <property type="nucleotide sequence ID" value="NZ_JAMQJZ010000018.1"/>
</dbReference>
<sequence length="253" mass="28461">MSEKRTNLLFIVIALIIVLLLILFGSSFGVLFITANILTVAVIFLLKNHYRKTRDRKYKFFTRLLATIYGLFLLSFILVESFILYELAEGEKIDPETIDFVIILGAGLQGEKPSKTLETRLIAGSEFLLENNEIPVVVSGGQGPGESITEAEAMGDYLKQKGVAEDRIYYEKLSTTTFENLTNAKQLIEQVGVKDPTVLIVTSDYHIVRAKMIGKETGLNSYGLGGESPLFVKINYFIREYFAIVKTWFVHLI</sequence>
<dbReference type="GO" id="GO:0000270">
    <property type="term" value="P:peptidoglycan metabolic process"/>
    <property type="evidence" value="ECO:0007669"/>
    <property type="project" value="TreeGrafter"/>
</dbReference>
<organism evidence="3 4">
    <name type="scientific">Aquibacillus koreensis</name>
    <dbReference type="NCBI Taxonomy" id="279446"/>
    <lineage>
        <taxon>Bacteria</taxon>
        <taxon>Bacillati</taxon>
        <taxon>Bacillota</taxon>
        <taxon>Bacilli</taxon>
        <taxon>Bacillales</taxon>
        <taxon>Bacillaceae</taxon>
        <taxon>Aquibacillus</taxon>
    </lineage>
</organism>
<keyword evidence="4" id="KW-1185">Reference proteome</keyword>
<comment type="caution">
    <text evidence="3">The sequence shown here is derived from an EMBL/GenBank/DDBJ whole genome shotgun (WGS) entry which is preliminary data.</text>
</comment>
<dbReference type="InterPro" id="IPR003848">
    <property type="entry name" value="DUF218"/>
</dbReference>
<dbReference type="InterPro" id="IPR014729">
    <property type="entry name" value="Rossmann-like_a/b/a_fold"/>
</dbReference>
<dbReference type="Proteomes" id="UP001145072">
    <property type="component" value="Unassembled WGS sequence"/>
</dbReference>
<feature type="transmembrane region" description="Helical" evidence="1">
    <location>
        <begin position="60"/>
        <end position="85"/>
    </location>
</feature>
<dbReference type="Gene3D" id="3.40.50.620">
    <property type="entry name" value="HUPs"/>
    <property type="match status" value="1"/>
</dbReference>
<feature type="domain" description="DUF218" evidence="2">
    <location>
        <begin position="99"/>
        <end position="221"/>
    </location>
</feature>
<protein>
    <submittedName>
        <fullName evidence="3">YdcF family protein</fullName>
    </submittedName>
</protein>
<dbReference type="EMBL" id="JAMQJZ010000018">
    <property type="protein sequence ID" value="MDC3422297.1"/>
    <property type="molecule type" value="Genomic_DNA"/>
</dbReference>
<keyword evidence="1" id="KW-0812">Transmembrane</keyword>
<dbReference type="AlphaFoldDB" id="A0A9X3WM56"/>
<keyword evidence="1" id="KW-0472">Membrane</keyword>
<dbReference type="PANTHER" id="PTHR30336">
    <property type="entry name" value="INNER MEMBRANE PROTEIN, PROBABLE PERMEASE"/>
    <property type="match status" value="1"/>
</dbReference>
<evidence type="ECO:0000313" key="3">
    <source>
        <dbReference type="EMBL" id="MDC3422297.1"/>
    </source>
</evidence>
<dbReference type="InterPro" id="IPR051599">
    <property type="entry name" value="Cell_Envelope_Assoc"/>
</dbReference>
<reference evidence="3" key="1">
    <citation type="submission" date="2022-06" db="EMBL/GenBank/DDBJ databases">
        <title>Aquibacillus sp. a new bacterium isolated from soil saline samples.</title>
        <authorList>
            <person name="Galisteo C."/>
            <person name="De La Haba R."/>
            <person name="Sanchez-Porro C."/>
            <person name="Ventosa A."/>
        </authorList>
    </citation>
    <scope>NUCLEOTIDE SEQUENCE</scope>
    <source>
        <strain evidence="3">JCM 12387</strain>
    </source>
</reference>
<dbReference type="PANTHER" id="PTHR30336:SF4">
    <property type="entry name" value="ENVELOPE BIOGENESIS FACTOR ELYC"/>
    <property type="match status" value="1"/>
</dbReference>
<name>A0A9X3WM56_9BACI</name>
<feature type="transmembrane region" description="Helical" evidence="1">
    <location>
        <begin position="7"/>
        <end position="24"/>
    </location>
</feature>
<evidence type="ECO:0000259" key="2">
    <source>
        <dbReference type="Pfam" id="PF02698"/>
    </source>
</evidence>
<dbReference type="Pfam" id="PF02698">
    <property type="entry name" value="DUF218"/>
    <property type="match status" value="1"/>
</dbReference>
<evidence type="ECO:0000256" key="1">
    <source>
        <dbReference type="SAM" id="Phobius"/>
    </source>
</evidence>
<evidence type="ECO:0000313" key="4">
    <source>
        <dbReference type="Proteomes" id="UP001145072"/>
    </source>
</evidence>
<keyword evidence="1" id="KW-1133">Transmembrane helix</keyword>
<feature type="transmembrane region" description="Helical" evidence="1">
    <location>
        <begin position="30"/>
        <end position="48"/>
    </location>
</feature>
<gene>
    <name evidence="3" type="ORF">NC661_18255</name>
</gene>
<accession>A0A9X3WM56</accession>
<proteinExistence type="predicted"/>
<dbReference type="GO" id="GO:0005886">
    <property type="term" value="C:plasma membrane"/>
    <property type="evidence" value="ECO:0007669"/>
    <property type="project" value="TreeGrafter"/>
</dbReference>
<dbReference type="GO" id="GO:0043164">
    <property type="term" value="P:Gram-negative-bacterium-type cell wall biogenesis"/>
    <property type="evidence" value="ECO:0007669"/>
    <property type="project" value="TreeGrafter"/>
</dbReference>